<dbReference type="CDD" id="cd00866">
    <property type="entry name" value="PEBP_euk"/>
    <property type="match status" value="1"/>
</dbReference>
<dbReference type="InterPro" id="IPR001858">
    <property type="entry name" value="Phosphatidylethanolamine-bd_CS"/>
</dbReference>
<dbReference type="PROSITE" id="PS01220">
    <property type="entry name" value="PBP"/>
    <property type="match status" value="1"/>
</dbReference>
<accession>A0A8E7MDC8</accession>
<comment type="similarity">
    <text evidence="1">Belongs to the phosphatidylethanolamine-binding protein family.</text>
</comment>
<dbReference type="PANTHER" id="PTHR11362:SF82">
    <property type="entry name" value="PHOSPHATIDYLETHANOLAMINE-BINDING PROTEIN 4"/>
    <property type="match status" value="1"/>
</dbReference>
<name>A0A8E7MDC8_ADIRA</name>
<evidence type="ECO:0000256" key="1">
    <source>
        <dbReference type="ARBA" id="ARBA00007091"/>
    </source>
</evidence>
<dbReference type="Pfam" id="PF01161">
    <property type="entry name" value="PBP"/>
    <property type="match status" value="1"/>
</dbReference>
<dbReference type="AlphaFoldDB" id="A0A8E7MDC8"/>
<protein>
    <submittedName>
        <fullName evidence="2">Flowering locus T/terminal flower 1</fullName>
    </submittedName>
</protein>
<proteinExistence type="evidence at transcript level"/>
<dbReference type="PANTHER" id="PTHR11362">
    <property type="entry name" value="PHOSPHATIDYLETHANOLAMINE-BINDING PROTEIN"/>
    <property type="match status" value="1"/>
</dbReference>
<organism evidence="2">
    <name type="scientific">Adiantum raddianum</name>
    <name type="common">Maidenhair fern</name>
    <dbReference type="NCBI Taxonomy" id="32168"/>
    <lineage>
        <taxon>Eukaryota</taxon>
        <taxon>Viridiplantae</taxon>
        <taxon>Streptophyta</taxon>
        <taxon>Embryophyta</taxon>
        <taxon>Tracheophyta</taxon>
        <taxon>Polypodiopsida</taxon>
        <taxon>Polypodiidae</taxon>
        <taxon>Polypodiales</taxon>
        <taxon>Pteridineae</taxon>
        <taxon>Pteridaceae</taxon>
        <taxon>Vittarioideae</taxon>
        <taxon>Adiantum</taxon>
    </lineage>
</organism>
<sequence length="172" mass="19034">MARSTEPLVVGRVIGDVIENFTPSAEMVVSYPIRQVSNGCEIKTTALVDRPRVQIGGSYDGLYTLVMVDPDAPSPSEPSSREWVHWIVTDIPAGGDASQGMEILQYEAPKPMIGIHRYVFVLFKQESPLLVMPPMFRNNFSTRDFAITCDLALPVAAVYFNAQKQAGGRRRC</sequence>
<dbReference type="InterPro" id="IPR008914">
    <property type="entry name" value="PEBP"/>
</dbReference>
<dbReference type="EMBL" id="MW219612">
    <property type="protein sequence ID" value="QVX19911.1"/>
    <property type="molecule type" value="mRNA"/>
</dbReference>
<dbReference type="FunFam" id="3.90.280.10:FF:000001">
    <property type="entry name" value="Terminal flower 1"/>
    <property type="match status" value="1"/>
</dbReference>
<reference evidence="2" key="1">
    <citation type="journal article" date="2021" name="Mech. Dev.">
        <title>Evolution and expression of PEBP genes in Lycophytes and Ferns.</title>
        <authorList>
            <person name="Rodriguez Pelayo C."/>
            <person name="Alzate J.F."/>
            <person name="Ambrose B.A."/>
            <person name="Vasco A."/>
            <person name="Pabon Mora N."/>
        </authorList>
    </citation>
    <scope>NUCLEOTIDE SEQUENCE</scope>
</reference>
<dbReference type="InterPro" id="IPR035810">
    <property type="entry name" value="PEBP_euk"/>
</dbReference>
<evidence type="ECO:0000313" key="2">
    <source>
        <dbReference type="EMBL" id="QVX19911.1"/>
    </source>
</evidence>
<gene>
    <name evidence="2" type="primary">FT/TFL1</name>
</gene>